<dbReference type="OrthoDB" id="523796at2759"/>
<proteinExistence type="predicted"/>
<gene>
    <name evidence="1" type="ORF">GpartN1_g4913.t1</name>
</gene>
<protein>
    <submittedName>
        <fullName evidence="1">Uncharacterized protein</fullName>
    </submittedName>
</protein>
<comment type="caution">
    <text evidence="1">The sequence shown here is derived from an EMBL/GenBank/DDBJ whole genome shotgun (WGS) entry which is preliminary data.</text>
</comment>
<sequence>MVNAWMGAALGLAAQIITNGARLLPLSRRPWEHLAAMGIGAYIGKIWGEYQRDKIERKEYRLRRELEQTRRENRKRLLQEEGLQSGITDSP</sequence>
<name>A0A9C7Q0Y9_9RHOD</name>
<dbReference type="PANTHER" id="PTHR36052:SF1">
    <property type="entry name" value="EXCITATORY AMINO ACID TRANSPORTER"/>
    <property type="match status" value="1"/>
</dbReference>
<keyword evidence="2" id="KW-1185">Reference proteome</keyword>
<dbReference type="AlphaFoldDB" id="A0A9C7Q0Y9"/>
<dbReference type="EMBL" id="BQMJ01000040">
    <property type="protein sequence ID" value="GJQ13122.1"/>
    <property type="molecule type" value="Genomic_DNA"/>
</dbReference>
<evidence type="ECO:0000313" key="2">
    <source>
        <dbReference type="Proteomes" id="UP001061958"/>
    </source>
</evidence>
<accession>A0A9C7Q0Y9</accession>
<reference evidence="1" key="2">
    <citation type="submission" date="2022-01" db="EMBL/GenBank/DDBJ databases">
        <authorList>
            <person name="Hirooka S."/>
            <person name="Miyagishima S.Y."/>
        </authorList>
    </citation>
    <scope>NUCLEOTIDE SEQUENCE</scope>
    <source>
        <strain evidence="1">NBRC 102759</strain>
    </source>
</reference>
<reference evidence="1" key="1">
    <citation type="journal article" date="2022" name="Proc. Natl. Acad. Sci. U.S.A.">
        <title>Life cycle and functional genomics of the unicellular red alga Galdieria for elucidating algal and plant evolution and industrial use.</title>
        <authorList>
            <person name="Hirooka S."/>
            <person name="Itabashi T."/>
            <person name="Ichinose T.M."/>
            <person name="Onuma R."/>
            <person name="Fujiwara T."/>
            <person name="Yamashita S."/>
            <person name="Jong L.W."/>
            <person name="Tomita R."/>
            <person name="Iwane A.H."/>
            <person name="Miyagishima S.Y."/>
        </authorList>
    </citation>
    <scope>NUCLEOTIDE SEQUENCE</scope>
    <source>
        <strain evidence="1">NBRC 102759</strain>
    </source>
</reference>
<dbReference type="PANTHER" id="PTHR36052">
    <property type="entry name" value="EXCITATORY AMINO ACID TRANSPORTER"/>
    <property type="match status" value="1"/>
</dbReference>
<organism evidence="1 2">
    <name type="scientific">Galdieria partita</name>
    <dbReference type="NCBI Taxonomy" id="83374"/>
    <lineage>
        <taxon>Eukaryota</taxon>
        <taxon>Rhodophyta</taxon>
        <taxon>Bangiophyceae</taxon>
        <taxon>Galdieriales</taxon>
        <taxon>Galdieriaceae</taxon>
        <taxon>Galdieria</taxon>
    </lineage>
</organism>
<dbReference type="Proteomes" id="UP001061958">
    <property type="component" value="Unassembled WGS sequence"/>
</dbReference>
<evidence type="ECO:0000313" key="1">
    <source>
        <dbReference type="EMBL" id="GJQ13122.1"/>
    </source>
</evidence>